<feature type="domain" description="Glycosyl transferase family 1" evidence="1">
    <location>
        <begin position="195"/>
        <end position="342"/>
    </location>
</feature>
<accession>A0A1M6AQU5</accession>
<dbReference type="PANTHER" id="PTHR45947">
    <property type="entry name" value="SULFOQUINOVOSYL TRANSFERASE SQD2"/>
    <property type="match status" value="1"/>
</dbReference>
<dbReference type="RefSeq" id="WP_073177764.1">
    <property type="nucleotide sequence ID" value="NZ_FQYI01000001.1"/>
</dbReference>
<dbReference type="AlphaFoldDB" id="A0A1M6AQU5"/>
<evidence type="ECO:0000313" key="3">
    <source>
        <dbReference type="EMBL" id="SHI38835.1"/>
    </source>
</evidence>
<evidence type="ECO:0000313" key="4">
    <source>
        <dbReference type="Proteomes" id="UP000184335"/>
    </source>
</evidence>
<reference evidence="3 4" key="1">
    <citation type="submission" date="2016-11" db="EMBL/GenBank/DDBJ databases">
        <authorList>
            <person name="Jaros S."/>
            <person name="Januszkiewicz K."/>
            <person name="Wedrychowicz H."/>
        </authorList>
    </citation>
    <scope>NUCLEOTIDE SEQUENCE [LARGE SCALE GENOMIC DNA]</scope>
    <source>
        <strain evidence="3 4">DSM 25479</strain>
    </source>
</reference>
<dbReference type="InterPro" id="IPR050194">
    <property type="entry name" value="Glycosyltransferase_grp1"/>
</dbReference>
<dbReference type="SUPFAM" id="SSF53756">
    <property type="entry name" value="UDP-Glycosyltransferase/glycogen phosphorylase"/>
    <property type="match status" value="1"/>
</dbReference>
<sequence>MKRKNILFISSWYPSEAEPTNGNFVKRHAEAVGLRENVEVLHSVGISQKKAFRIVEEELNGVKTVIVYYRRSSLKPVNFFRRMWAYRIGFQRVKRPDVIHANVLYNNLLFAVWLKWFEKIPFVVTEHWTALQRENHPKLSFLQKKLSQFIGNQANKIMPVSENLKQSLQELGIKTPMKVVPNVVNTEVFTPKPKNAAFTFLHISNLSPQKNADKILRTALKLLDEGYEFKLQIGGDGDVSPLKKIAENSGFTEKIEIFGTLTSEVVAAKMGGANCFILFSDYENQPCVIAEAFSCGTQVISTNVGGIAEFFPEYAGILLEEISTEALETAMRKILQKSFLNEKATAEFARQTFSPEKIAAQFSEIYEEVLG</sequence>
<protein>
    <submittedName>
        <fullName evidence="3">Glycosyltransferase involved in cell wall bisynthesis</fullName>
    </submittedName>
</protein>
<dbReference type="Gene3D" id="3.40.50.2000">
    <property type="entry name" value="Glycogen Phosphorylase B"/>
    <property type="match status" value="2"/>
</dbReference>
<name>A0A1M6AQU5_9FLAO</name>
<feature type="domain" description="Glycosyltransferase subfamily 4-like N-terminal" evidence="2">
    <location>
        <begin position="59"/>
        <end position="187"/>
    </location>
</feature>
<organism evidence="3 4">
    <name type="scientific">Cruoricaptor ignavus</name>
    <dbReference type="NCBI Taxonomy" id="1118202"/>
    <lineage>
        <taxon>Bacteria</taxon>
        <taxon>Pseudomonadati</taxon>
        <taxon>Bacteroidota</taxon>
        <taxon>Flavobacteriia</taxon>
        <taxon>Flavobacteriales</taxon>
        <taxon>Weeksellaceae</taxon>
        <taxon>Cruoricaptor</taxon>
    </lineage>
</organism>
<dbReference type="Pfam" id="PF00534">
    <property type="entry name" value="Glycos_transf_1"/>
    <property type="match status" value="1"/>
</dbReference>
<dbReference type="EMBL" id="FQYI01000001">
    <property type="protein sequence ID" value="SHI38835.1"/>
    <property type="molecule type" value="Genomic_DNA"/>
</dbReference>
<keyword evidence="3" id="KW-0808">Transferase</keyword>
<dbReference type="Proteomes" id="UP000184335">
    <property type="component" value="Unassembled WGS sequence"/>
</dbReference>
<keyword evidence="4" id="KW-1185">Reference proteome</keyword>
<dbReference type="InterPro" id="IPR028098">
    <property type="entry name" value="Glyco_trans_4-like_N"/>
</dbReference>
<dbReference type="GO" id="GO:0016757">
    <property type="term" value="F:glycosyltransferase activity"/>
    <property type="evidence" value="ECO:0007669"/>
    <property type="project" value="InterPro"/>
</dbReference>
<dbReference type="Pfam" id="PF13439">
    <property type="entry name" value="Glyco_transf_4"/>
    <property type="match status" value="1"/>
</dbReference>
<dbReference type="InterPro" id="IPR001296">
    <property type="entry name" value="Glyco_trans_1"/>
</dbReference>
<dbReference type="PANTHER" id="PTHR45947:SF15">
    <property type="entry name" value="TEICHURONIC ACID BIOSYNTHESIS GLYCOSYLTRANSFERASE TUAC-RELATED"/>
    <property type="match status" value="1"/>
</dbReference>
<dbReference type="STRING" id="1118202.SAMN05443429_101384"/>
<dbReference type="OrthoDB" id="9795068at2"/>
<evidence type="ECO:0000259" key="2">
    <source>
        <dbReference type="Pfam" id="PF13439"/>
    </source>
</evidence>
<gene>
    <name evidence="3" type="ORF">SAMN05443429_101384</name>
</gene>
<proteinExistence type="predicted"/>
<evidence type="ECO:0000259" key="1">
    <source>
        <dbReference type="Pfam" id="PF00534"/>
    </source>
</evidence>